<name>A0A0R0FDZ2_SOYBN</name>
<protein>
    <submittedName>
        <fullName evidence="6 7">Uncharacterized protein</fullName>
    </submittedName>
</protein>
<dbReference type="EMBL" id="CM000850">
    <property type="protein sequence ID" value="KRH04557.1"/>
    <property type="molecule type" value="Genomic_DNA"/>
</dbReference>
<dbReference type="Proteomes" id="UP000008827">
    <property type="component" value="Chromosome 17"/>
</dbReference>
<evidence type="ECO:0000256" key="4">
    <source>
        <dbReference type="ARBA" id="ARBA00023054"/>
    </source>
</evidence>
<sequence>MYGARAHHHHLLEDFRNPQLGLGQGPPAIDYEKKGFVENYEHGHVMEKKLVAMAWEMKKLRAEIANAEERAWAVATAGNPGQGYNANYGNVDAGYAGNPYPYNMHLVWIKTEEKCIFHFLYSNPEDYLEF</sequence>
<evidence type="ECO:0000256" key="3">
    <source>
        <dbReference type="ARBA" id="ARBA00022782"/>
    </source>
</evidence>
<dbReference type="InterPro" id="IPR040353">
    <property type="entry name" value="FLX/FLX-like"/>
</dbReference>
<accession>A0A0R0FDZ2</accession>
<evidence type="ECO:0000256" key="2">
    <source>
        <dbReference type="ARBA" id="ARBA00022473"/>
    </source>
</evidence>
<dbReference type="PANTHER" id="PTHR33405">
    <property type="entry name" value="PROTEIN FLX-LIKE 2"/>
    <property type="match status" value="1"/>
</dbReference>
<keyword evidence="2" id="KW-0217">Developmental protein</keyword>
<reference evidence="6" key="3">
    <citation type="submission" date="2018-07" db="EMBL/GenBank/DDBJ databases">
        <title>WGS assembly of Glycine max.</title>
        <authorList>
            <person name="Schmutz J."/>
            <person name="Cannon S."/>
            <person name="Schlueter J."/>
            <person name="Ma J."/>
            <person name="Mitros T."/>
            <person name="Nelson W."/>
            <person name="Hyten D."/>
            <person name="Song Q."/>
            <person name="Thelen J."/>
            <person name="Cheng J."/>
            <person name="Xu D."/>
            <person name="Hellsten U."/>
            <person name="May G."/>
            <person name="Yu Y."/>
            <person name="Sakurai T."/>
            <person name="Umezawa T."/>
            <person name="Bhattacharyya M."/>
            <person name="Sandhu D."/>
            <person name="Valliyodan B."/>
            <person name="Lindquist E."/>
            <person name="Peto M."/>
            <person name="Grant D."/>
            <person name="Shu S."/>
            <person name="Goodstein D."/>
            <person name="Barry K."/>
            <person name="Futrell-Griggs M."/>
            <person name="Abernathy B."/>
            <person name="Du J."/>
            <person name="Tian Z."/>
            <person name="Zhu L."/>
            <person name="Gill N."/>
            <person name="Joshi T."/>
            <person name="Libault M."/>
            <person name="Sethuraman A."/>
            <person name="Zhang X."/>
            <person name="Shinozaki K."/>
            <person name="Nguyen H."/>
            <person name="Wing R."/>
            <person name="Cregan P."/>
            <person name="Specht J."/>
            <person name="Grimwood J."/>
            <person name="Rokhsar D."/>
            <person name="Stacey G."/>
            <person name="Shoemaker R."/>
            <person name="Jackson S."/>
        </authorList>
    </citation>
    <scope>NUCLEOTIDE SEQUENCE</scope>
    <source>
        <tissue evidence="6">Callus</tissue>
    </source>
</reference>
<reference evidence="7" key="2">
    <citation type="submission" date="2018-02" db="UniProtKB">
        <authorList>
            <consortium name="EnsemblPlants"/>
        </authorList>
    </citation>
    <scope>IDENTIFICATION</scope>
    <source>
        <strain evidence="7">Williams 82</strain>
    </source>
</reference>
<evidence type="ECO:0000313" key="7">
    <source>
        <dbReference type="EnsemblPlants" id="KRH04557"/>
    </source>
</evidence>
<proteinExistence type="inferred from homology"/>
<keyword evidence="3" id="KW-0221">Differentiation</keyword>
<dbReference type="GO" id="GO:0030154">
    <property type="term" value="P:cell differentiation"/>
    <property type="evidence" value="ECO:0007669"/>
    <property type="project" value="UniProtKB-KW"/>
</dbReference>
<evidence type="ECO:0000313" key="8">
    <source>
        <dbReference type="Proteomes" id="UP000008827"/>
    </source>
</evidence>
<dbReference type="AlphaFoldDB" id="A0A0R0FDZ2"/>
<evidence type="ECO:0000256" key="1">
    <source>
        <dbReference type="ARBA" id="ARBA00005405"/>
    </source>
</evidence>
<keyword evidence="8" id="KW-1185">Reference proteome</keyword>
<dbReference type="SMR" id="A0A0R0FDZ2"/>
<dbReference type="STRING" id="3847.A0A0R0FDZ2"/>
<gene>
    <name evidence="6" type="ORF">GLYMA_17G170000</name>
</gene>
<organism evidence="6">
    <name type="scientific">Glycine max</name>
    <name type="common">Soybean</name>
    <name type="synonym">Glycine hispida</name>
    <dbReference type="NCBI Taxonomy" id="3847"/>
    <lineage>
        <taxon>Eukaryota</taxon>
        <taxon>Viridiplantae</taxon>
        <taxon>Streptophyta</taxon>
        <taxon>Embryophyta</taxon>
        <taxon>Tracheophyta</taxon>
        <taxon>Spermatophyta</taxon>
        <taxon>Magnoliopsida</taxon>
        <taxon>eudicotyledons</taxon>
        <taxon>Gunneridae</taxon>
        <taxon>Pentapetalae</taxon>
        <taxon>rosids</taxon>
        <taxon>fabids</taxon>
        <taxon>Fabales</taxon>
        <taxon>Fabaceae</taxon>
        <taxon>Papilionoideae</taxon>
        <taxon>50 kb inversion clade</taxon>
        <taxon>NPAAA clade</taxon>
        <taxon>indigoferoid/millettioid clade</taxon>
        <taxon>Phaseoleae</taxon>
        <taxon>Glycine</taxon>
        <taxon>Glycine subgen. Soja</taxon>
    </lineage>
</organism>
<dbReference type="Gramene" id="KRH04557">
    <property type="protein sequence ID" value="KRH04557"/>
    <property type="gene ID" value="GLYMA_17G170000"/>
</dbReference>
<dbReference type="EnsemblPlants" id="KRH04557">
    <property type="protein sequence ID" value="KRH04557"/>
    <property type="gene ID" value="GLYMA_17G170000"/>
</dbReference>
<comment type="similarity">
    <text evidence="1">Belongs to the FLX family.</text>
</comment>
<dbReference type="InParanoid" id="A0A0R0FDZ2"/>
<reference evidence="6 7" key="1">
    <citation type="journal article" date="2010" name="Nature">
        <title>Genome sequence of the palaeopolyploid soybean.</title>
        <authorList>
            <person name="Schmutz J."/>
            <person name="Cannon S.B."/>
            <person name="Schlueter J."/>
            <person name="Ma J."/>
            <person name="Mitros T."/>
            <person name="Nelson W."/>
            <person name="Hyten D.L."/>
            <person name="Song Q."/>
            <person name="Thelen J.J."/>
            <person name="Cheng J."/>
            <person name="Xu D."/>
            <person name="Hellsten U."/>
            <person name="May G.D."/>
            <person name="Yu Y."/>
            <person name="Sakurai T."/>
            <person name="Umezawa T."/>
            <person name="Bhattacharyya M.K."/>
            <person name="Sandhu D."/>
            <person name="Valliyodan B."/>
            <person name="Lindquist E."/>
            <person name="Peto M."/>
            <person name="Grant D."/>
            <person name="Shu S."/>
            <person name="Goodstein D."/>
            <person name="Barry K."/>
            <person name="Futrell-Griggs M."/>
            <person name="Abernathy B."/>
            <person name="Du J."/>
            <person name="Tian Z."/>
            <person name="Zhu L."/>
            <person name="Gill N."/>
            <person name="Joshi T."/>
            <person name="Libault M."/>
            <person name="Sethuraman A."/>
            <person name="Zhang X.-C."/>
            <person name="Shinozaki K."/>
            <person name="Nguyen H.T."/>
            <person name="Wing R.A."/>
            <person name="Cregan P."/>
            <person name="Specht J."/>
            <person name="Grimwood J."/>
            <person name="Rokhsar D."/>
            <person name="Stacey G."/>
            <person name="Shoemaker R.C."/>
            <person name="Jackson S.A."/>
        </authorList>
    </citation>
    <scope>NUCLEOTIDE SEQUENCE</scope>
    <source>
        <strain evidence="7">cv. Williams 82</strain>
        <tissue evidence="6">Callus</tissue>
    </source>
</reference>
<dbReference type="PaxDb" id="3847-GLYMA17G18600.1"/>
<evidence type="ECO:0000313" key="6">
    <source>
        <dbReference type="EMBL" id="KRH04557.1"/>
    </source>
</evidence>
<dbReference type="GO" id="GO:0009908">
    <property type="term" value="P:flower development"/>
    <property type="evidence" value="ECO:0007669"/>
    <property type="project" value="UniProtKB-KW"/>
</dbReference>
<evidence type="ECO:0000256" key="5">
    <source>
        <dbReference type="ARBA" id="ARBA00023089"/>
    </source>
</evidence>
<dbReference type="PANTHER" id="PTHR33405:SF7">
    <property type="entry name" value="PROTEIN FLX-LIKE 1"/>
    <property type="match status" value="1"/>
</dbReference>
<keyword evidence="4" id="KW-0175">Coiled coil</keyword>
<keyword evidence="5" id="KW-0287">Flowering</keyword>